<dbReference type="KEGG" id="bcel:BcellWH2_03640"/>
<name>A0A0P0GS64_9BACE</name>
<dbReference type="InterPro" id="IPR005181">
    <property type="entry name" value="SASA"/>
</dbReference>
<proteinExistence type="predicted"/>
<evidence type="ECO:0000256" key="1">
    <source>
        <dbReference type="ARBA" id="ARBA00022801"/>
    </source>
</evidence>
<gene>
    <name evidence="3" type="ORF">BcellWH2_03640</name>
</gene>
<evidence type="ECO:0000313" key="4">
    <source>
        <dbReference type="Proteomes" id="UP000061809"/>
    </source>
</evidence>
<dbReference type="GO" id="GO:0005975">
    <property type="term" value="P:carbohydrate metabolic process"/>
    <property type="evidence" value="ECO:0007669"/>
    <property type="project" value="TreeGrafter"/>
</dbReference>
<dbReference type="Gene3D" id="3.40.50.1110">
    <property type="entry name" value="SGNH hydrolase"/>
    <property type="match status" value="1"/>
</dbReference>
<dbReference type="RefSeq" id="WP_029427452.1">
    <property type="nucleotide sequence ID" value="NZ_CP012801.1"/>
</dbReference>
<dbReference type="Pfam" id="PF03629">
    <property type="entry name" value="SASA"/>
    <property type="match status" value="1"/>
</dbReference>
<feature type="domain" description="Sialate O-acetylesterase" evidence="2">
    <location>
        <begin position="117"/>
        <end position="359"/>
    </location>
</feature>
<dbReference type="Proteomes" id="UP000061809">
    <property type="component" value="Chromosome"/>
</dbReference>
<dbReference type="AlphaFoldDB" id="A0A0P0GS64"/>
<evidence type="ECO:0000259" key="2">
    <source>
        <dbReference type="Pfam" id="PF03629"/>
    </source>
</evidence>
<dbReference type="EMBL" id="CP012801">
    <property type="protein sequence ID" value="ALJ60863.1"/>
    <property type="molecule type" value="Genomic_DNA"/>
</dbReference>
<dbReference type="InterPro" id="IPR013783">
    <property type="entry name" value="Ig-like_fold"/>
</dbReference>
<accession>A0A0P0GS64</accession>
<dbReference type="PANTHER" id="PTHR22901:SF0">
    <property type="entry name" value="SIALATE O-ACETYLESTERASE"/>
    <property type="match status" value="1"/>
</dbReference>
<organism evidence="3 4">
    <name type="scientific">Bacteroides cellulosilyticus</name>
    <dbReference type="NCBI Taxonomy" id="246787"/>
    <lineage>
        <taxon>Bacteria</taxon>
        <taxon>Pseudomonadati</taxon>
        <taxon>Bacteroidota</taxon>
        <taxon>Bacteroidia</taxon>
        <taxon>Bacteroidales</taxon>
        <taxon>Bacteroidaceae</taxon>
        <taxon>Bacteroides</taxon>
    </lineage>
</organism>
<evidence type="ECO:0000313" key="3">
    <source>
        <dbReference type="EMBL" id="ALJ60863.1"/>
    </source>
</evidence>
<protein>
    <recommendedName>
        <fullName evidence="2">Sialate O-acetylesterase domain-containing protein</fullName>
    </recommendedName>
</protein>
<dbReference type="InterPro" id="IPR039329">
    <property type="entry name" value="SIAE"/>
</dbReference>
<dbReference type="GO" id="GO:0001681">
    <property type="term" value="F:sialate O-acetylesterase activity"/>
    <property type="evidence" value="ECO:0007669"/>
    <property type="project" value="InterPro"/>
</dbReference>
<dbReference type="Gene3D" id="2.60.40.10">
    <property type="entry name" value="Immunoglobulins"/>
    <property type="match status" value="1"/>
</dbReference>
<dbReference type="PANTHER" id="PTHR22901">
    <property type="entry name" value="SIALATE O-ACETYLESTERASE"/>
    <property type="match status" value="1"/>
</dbReference>
<dbReference type="SUPFAM" id="SSF52266">
    <property type="entry name" value="SGNH hydrolase"/>
    <property type="match status" value="1"/>
</dbReference>
<dbReference type="InterPro" id="IPR036514">
    <property type="entry name" value="SGNH_hydro_sf"/>
</dbReference>
<keyword evidence="1" id="KW-0378">Hydrolase</keyword>
<dbReference type="PATRIC" id="fig|246787.4.peg.3757"/>
<sequence length="491" mass="55274">MKKVFSNRMNGCSLIHFSFLLAFLFLSVNAEAKVKLPSVLADNMVLQQQTDVKLWGQAQAKATLTVKTSWNNKTYKAIADNKGQWELQIPTPQTGGPYEITFNDGEPLTLKNVLIGEVWFCSGQSNMEMPMGGFDRQPTKGTNDLIAKAKPSTPIRIYNTDSQEGKWVRQFNKTPQKDCQGEWLENTPVNVANTSAAAYYFARYIQEVLEIPVGIIVSTLGGSKVEAWMSREAISPFKSINLSILDNDEQIKNITATPCVLYNAKIAPFTNFAIKGFLWYQGESNRDNADLYQSLMPAFVKDLRNKWNRGELPFYFVEIAPFNYEEADGTSAARMREVQLQNMKDIPNSGMVSTLDIGHPVFIHPMDKETVGNRLALWALAKTYGKKGFGYASPIYKSMEISDNKIYINVENAQRGLCPMWTSLKGFEIAGEDKVFYPAFAEIETSTTRLTVSSDKVPHPVAVRYAYKNYAEANVFNIHGLPLIPFRTDNW</sequence>
<reference evidence="3 4" key="1">
    <citation type="journal article" date="2015" name="Science">
        <title>Genetic determinants of in vivo fitness and diet responsiveness in multiple human gut Bacteroides.</title>
        <authorList>
            <person name="Wu M."/>
            <person name="McNulty N.P."/>
            <person name="Rodionov D.A."/>
            <person name="Khoroshkin M.S."/>
            <person name="Griffin N.W."/>
            <person name="Cheng J."/>
            <person name="Latreille P."/>
            <person name="Kerstetter R.A."/>
            <person name="Terrapon N."/>
            <person name="Henrissat B."/>
            <person name="Osterman A.L."/>
            <person name="Gordon J.I."/>
        </authorList>
    </citation>
    <scope>NUCLEOTIDE SEQUENCE [LARGE SCALE GENOMIC DNA]</scope>
    <source>
        <strain evidence="3 4">WH2</strain>
    </source>
</reference>